<sequence>MNIMAEEKTRIEPCWSFDNSYARLPGAFFSTLDAIPVRSPELVIFNEGLAVSLGLDSQAL</sequence>
<protein>
    <submittedName>
        <fullName evidence="1">Uncharacterized protein</fullName>
    </submittedName>
</protein>
<dbReference type="EMBL" id="JAHZIK010001735">
    <property type="protein sequence ID" value="MBW7459616.1"/>
    <property type="molecule type" value="Genomic_DNA"/>
</dbReference>
<evidence type="ECO:0000313" key="1">
    <source>
        <dbReference type="EMBL" id="MBW7459616.1"/>
    </source>
</evidence>
<dbReference type="Proteomes" id="UP001519887">
    <property type="component" value="Unassembled WGS sequence"/>
</dbReference>
<evidence type="ECO:0000313" key="2">
    <source>
        <dbReference type="Proteomes" id="UP001519887"/>
    </source>
</evidence>
<proteinExistence type="predicted"/>
<organism evidence="1 2">
    <name type="scientific">Paenibacillus sepulcri</name>
    <dbReference type="NCBI Taxonomy" id="359917"/>
    <lineage>
        <taxon>Bacteria</taxon>
        <taxon>Bacillati</taxon>
        <taxon>Bacillota</taxon>
        <taxon>Bacilli</taxon>
        <taxon>Bacillales</taxon>
        <taxon>Paenibacillaceae</taxon>
        <taxon>Paenibacillus</taxon>
    </lineage>
</organism>
<reference evidence="1 2" key="1">
    <citation type="submission" date="2021-07" db="EMBL/GenBank/DDBJ databases">
        <title>Paenibacillus radiodurans sp. nov., isolated from the southeastern edge of Tengger Desert.</title>
        <authorList>
            <person name="Zhang G."/>
        </authorList>
    </citation>
    <scope>NUCLEOTIDE SEQUENCE [LARGE SCALE GENOMIC DNA]</scope>
    <source>
        <strain evidence="1 2">CCM 7311</strain>
    </source>
</reference>
<name>A0ABS7CG70_9BACL</name>
<accession>A0ABS7CG70</accession>
<comment type="caution">
    <text evidence="1">The sequence shown here is derived from an EMBL/GenBank/DDBJ whole genome shotgun (WGS) entry which is preliminary data.</text>
</comment>
<keyword evidence="2" id="KW-1185">Reference proteome</keyword>
<feature type="non-terminal residue" evidence="1">
    <location>
        <position position="60"/>
    </location>
</feature>
<gene>
    <name evidence="1" type="ORF">K0U00_36715</name>
</gene>